<gene>
    <name evidence="3" type="primary">LOC106469419</name>
</gene>
<evidence type="ECO:0000313" key="2">
    <source>
        <dbReference type="Proteomes" id="UP000694941"/>
    </source>
</evidence>
<dbReference type="PANTHER" id="PTHR28661">
    <property type="entry name" value="SJOEGREN SYNDROME NUCLEAR AUTOANTIGEN 1"/>
    <property type="match status" value="1"/>
</dbReference>
<sequence>MVSFESRKCISMWKSGCCVNNIQCIEELCAKREEIQQQISDEEKKRNNLQHDIQMLSNQLAELNESLSEKIAVREEYDKLIRETQDAYMKILKSSQALLGLVKTESSKLSQKNFTEKDAKDS</sequence>
<reference evidence="3" key="1">
    <citation type="submission" date="2025-08" db="UniProtKB">
        <authorList>
            <consortium name="RefSeq"/>
        </authorList>
    </citation>
    <scope>IDENTIFICATION</scope>
    <source>
        <tissue evidence="3">Muscle</tissue>
    </source>
</reference>
<dbReference type="Proteomes" id="UP000694941">
    <property type="component" value="Unplaced"/>
</dbReference>
<accession>A0ABM1BN55</accession>
<dbReference type="InterPro" id="IPR033362">
    <property type="entry name" value="SSNA1_fam"/>
</dbReference>
<evidence type="ECO:0000313" key="3">
    <source>
        <dbReference type="RefSeq" id="XP_013785366.1"/>
    </source>
</evidence>
<dbReference type="GeneID" id="106469419"/>
<evidence type="ECO:0000256" key="1">
    <source>
        <dbReference type="SAM" id="Coils"/>
    </source>
</evidence>
<keyword evidence="1" id="KW-0175">Coiled coil</keyword>
<name>A0ABM1BN55_LIMPO</name>
<feature type="coiled-coil region" evidence="1">
    <location>
        <begin position="25"/>
        <end position="83"/>
    </location>
</feature>
<organism evidence="2 3">
    <name type="scientific">Limulus polyphemus</name>
    <name type="common">Atlantic horseshoe crab</name>
    <dbReference type="NCBI Taxonomy" id="6850"/>
    <lineage>
        <taxon>Eukaryota</taxon>
        <taxon>Metazoa</taxon>
        <taxon>Ecdysozoa</taxon>
        <taxon>Arthropoda</taxon>
        <taxon>Chelicerata</taxon>
        <taxon>Merostomata</taxon>
        <taxon>Xiphosura</taxon>
        <taxon>Limulidae</taxon>
        <taxon>Limulus</taxon>
    </lineage>
</organism>
<keyword evidence="2" id="KW-1185">Reference proteome</keyword>
<dbReference type="PANTHER" id="PTHR28661:SF1">
    <property type="entry name" value="MICROTUBULE NUCLEATION FACTOR SSNA1"/>
    <property type="match status" value="1"/>
</dbReference>
<protein>
    <submittedName>
        <fullName evidence="3">Sjoegren syndrome nuclear autoantigen 1 homolog isoform X1</fullName>
    </submittedName>
</protein>
<proteinExistence type="predicted"/>
<dbReference type="RefSeq" id="XP_013785366.1">
    <property type="nucleotide sequence ID" value="XM_013929912.2"/>
</dbReference>